<sequence length="990" mass="111126">MMDLNGTKSGGDMFIEKNIPDVTKTFQRSDSSASGDVSENGNAVNSTEKVLNNKKSEQTSMSGMSGVTNGQVDEKLRRAIDIVVGYSRVSSETKERLKSAVTDVHCKLMSEQEACQCYQLAVSYFRTYYNMVEKLLNRANLITKEHNRSIISPTEESGIETDVKNEGTEVSSQASNDESNLTDDNKTNNENKTRKVRRTQKDFTRSISTIDKKRIDKYIHDYCGTSLRHSTKRDAIQKAVTMVLHEGCTGVDAAKATNLTPRTVMKHAYIVRDALDLPKSGKLKQLADQRAIENEVKQEDFLEKVTDNDHQIAKMLINEKFGCVEAKDFSGSALELESKIDKLLREFSCGSDMRKVREAIIKIFLEQKSSEICEAVTELPVTVVNSYVRLLKGFLWTENAMKNAGSAAVTTPRRGRKKLCDDEKQDGAENTELAKSSGSDKSLVGKKKRKCLTLMPRGVFIGKIDVLTLHLENGVEDEEQLIKSVISYLISHQYRRSETAQTNMQICLEHVLLDGLSIAETLKIHDGPNEGILEIYQKRCRDAFTALTVHFPAFITELNSLNEDEKDGSRKKRSRMSNVKLETMKAISTKDVSDNDTILFDTVEKLFISIPERAKSLLHSYIMKLLDVNFPLEKRLVSGLLEIIGEKMAMKYILDDKVLEDCVAYFYEKHSGITAQRCWKAFHPLSVLREVPASRLAILHVIAVLCYIEMISATTSQTLPFGSFAKSSSYETKDSGSGLGRPSGEELSPVPDSTEVEQLSESIPEQMEFLIGEDTEQLSDVSDPEGYSTRSSVAKSGSSSSSSRFLAWLSSIYPLIKNKKLRYLTVVNVILVLINLLMLLFWLALLLHYIVVASRISRIMDDQPLPCIFTYGPWSSCSASCWDGSANYPQMRRFVNKSSIVQARGGDKPECPNDLDSRIDIAPCNTFRCPTNLSQYLFSHCYYKDSLKESSSGCYRIRNVPLDDRLIFMDANLTKECSDQECNSIGTYLF</sequence>
<proteinExistence type="predicted"/>
<reference evidence="4" key="1">
    <citation type="submission" date="2022-11" db="UniProtKB">
        <authorList>
            <consortium name="WormBaseParasite"/>
        </authorList>
    </citation>
    <scope>IDENTIFICATION</scope>
</reference>
<feature type="compositionally biased region" description="Low complexity" evidence="1">
    <location>
        <begin position="788"/>
        <end position="800"/>
    </location>
</feature>
<evidence type="ECO:0000313" key="3">
    <source>
        <dbReference type="Proteomes" id="UP000887581"/>
    </source>
</evidence>
<evidence type="ECO:0000256" key="2">
    <source>
        <dbReference type="SAM" id="Phobius"/>
    </source>
</evidence>
<dbReference type="AlphaFoldDB" id="A0A915PPC6"/>
<evidence type="ECO:0000313" key="4">
    <source>
        <dbReference type="WBParaSite" id="sdigi.contig211.g6172.t1"/>
    </source>
</evidence>
<dbReference type="Proteomes" id="UP000887581">
    <property type="component" value="Unplaced"/>
</dbReference>
<evidence type="ECO:0000256" key="1">
    <source>
        <dbReference type="SAM" id="MobiDB-lite"/>
    </source>
</evidence>
<dbReference type="WBParaSite" id="sdigi.contig211.g6172.t1">
    <property type="protein sequence ID" value="sdigi.contig211.g6172.t1"/>
    <property type="gene ID" value="sdigi.contig211.g6172"/>
</dbReference>
<feature type="region of interest" description="Disordered" evidence="1">
    <location>
        <begin position="406"/>
        <end position="441"/>
    </location>
</feature>
<feature type="compositionally biased region" description="Basic and acidic residues" evidence="1">
    <location>
        <begin position="183"/>
        <end position="200"/>
    </location>
</feature>
<feature type="compositionally biased region" description="Polar residues" evidence="1">
    <location>
        <begin position="26"/>
        <end position="50"/>
    </location>
</feature>
<protein>
    <submittedName>
        <fullName evidence="4">Uncharacterized protein</fullName>
    </submittedName>
</protein>
<keyword evidence="2" id="KW-0472">Membrane</keyword>
<feature type="region of interest" description="Disordered" evidence="1">
    <location>
        <begin position="26"/>
        <end position="69"/>
    </location>
</feature>
<feature type="region of interest" description="Disordered" evidence="1">
    <location>
        <begin position="152"/>
        <end position="200"/>
    </location>
</feature>
<name>A0A915PPC6_9BILA</name>
<organism evidence="3 4">
    <name type="scientific">Setaria digitata</name>
    <dbReference type="NCBI Taxonomy" id="48799"/>
    <lineage>
        <taxon>Eukaryota</taxon>
        <taxon>Metazoa</taxon>
        <taxon>Ecdysozoa</taxon>
        <taxon>Nematoda</taxon>
        <taxon>Chromadorea</taxon>
        <taxon>Rhabditida</taxon>
        <taxon>Spirurina</taxon>
        <taxon>Spiruromorpha</taxon>
        <taxon>Filarioidea</taxon>
        <taxon>Setariidae</taxon>
        <taxon>Setaria</taxon>
    </lineage>
</organism>
<feature type="region of interest" description="Disordered" evidence="1">
    <location>
        <begin position="731"/>
        <end position="755"/>
    </location>
</feature>
<keyword evidence="2" id="KW-0812">Transmembrane</keyword>
<feature type="compositionally biased region" description="Polar residues" evidence="1">
    <location>
        <begin position="58"/>
        <end position="69"/>
    </location>
</feature>
<feature type="compositionally biased region" description="Basic and acidic residues" evidence="1">
    <location>
        <begin position="418"/>
        <end position="427"/>
    </location>
</feature>
<feature type="region of interest" description="Disordered" evidence="1">
    <location>
        <begin position="779"/>
        <end position="800"/>
    </location>
</feature>
<feature type="compositionally biased region" description="Polar residues" evidence="1">
    <location>
        <begin position="168"/>
        <end position="179"/>
    </location>
</feature>
<keyword evidence="2" id="KW-1133">Transmembrane helix</keyword>
<accession>A0A915PPC6</accession>
<feature type="transmembrane region" description="Helical" evidence="2">
    <location>
        <begin position="823"/>
        <end position="851"/>
    </location>
</feature>
<keyword evidence="3" id="KW-1185">Reference proteome</keyword>